<proteinExistence type="inferred from homology"/>
<comment type="catalytic activity">
    <reaction evidence="10">
        <text>ITP + H2O = IMP + diphosphate + H(+)</text>
        <dbReference type="Rhea" id="RHEA:29399"/>
        <dbReference type="ChEBI" id="CHEBI:15377"/>
        <dbReference type="ChEBI" id="CHEBI:15378"/>
        <dbReference type="ChEBI" id="CHEBI:33019"/>
        <dbReference type="ChEBI" id="CHEBI:58053"/>
        <dbReference type="ChEBI" id="CHEBI:61402"/>
        <dbReference type="EC" id="3.6.1.66"/>
    </reaction>
</comment>
<dbReference type="GO" id="GO:0009117">
    <property type="term" value="P:nucleotide metabolic process"/>
    <property type="evidence" value="ECO:0007669"/>
    <property type="project" value="UniProtKB-KW"/>
</dbReference>
<dbReference type="PANTHER" id="PTHR11067">
    <property type="entry name" value="INOSINE TRIPHOSPHATE PYROPHOSPHATASE/HAM1 PROTEIN"/>
    <property type="match status" value="1"/>
</dbReference>
<dbReference type="AlphaFoldDB" id="M6VED2"/>
<dbReference type="EC" id="3.6.1.66" evidence="10"/>
<evidence type="ECO:0000256" key="9">
    <source>
        <dbReference type="ARBA" id="ARBA00052017"/>
    </source>
</evidence>
<dbReference type="RefSeq" id="WP_002176835.1">
    <property type="nucleotide sequence ID" value="NZ_AKWD02000010.1"/>
</dbReference>
<dbReference type="SUPFAM" id="SSF52972">
    <property type="entry name" value="ITPase-like"/>
    <property type="match status" value="1"/>
</dbReference>
<keyword evidence="6 10" id="KW-0460">Magnesium</keyword>
<gene>
    <name evidence="12" type="primary">rdgB</name>
    <name evidence="12" type="ORF">LEP1GSC172_3942</name>
</gene>
<evidence type="ECO:0000256" key="1">
    <source>
        <dbReference type="ARBA" id="ARBA00008023"/>
    </source>
</evidence>
<name>M6VED2_9LEPT</name>
<feature type="binding site" evidence="10">
    <location>
        <begin position="9"/>
        <end position="14"/>
    </location>
    <ligand>
        <name>substrate</name>
    </ligand>
</feature>
<evidence type="ECO:0000256" key="10">
    <source>
        <dbReference type="HAMAP-Rule" id="MF_01405"/>
    </source>
</evidence>
<feature type="binding site" evidence="10">
    <location>
        <position position="176"/>
    </location>
    <ligand>
        <name>substrate</name>
    </ligand>
</feature>
<feature type="binding site" evidence="10">
    <location>
        <position position="71"/>
    </location>
    <ligand>
        <name>Mg(2+)</name>
        <dbReference type="ChEBI" id="CHEBI:18420"/>
    </ligand>
</feature>
<organism evidence="12 13">
    <name type="scientific">Leptospira noguchii</name>
    <dbReference type="NCBI Taxonomy" id="28182"/>
    <lineage>
        <taxon>Bacteria</taxon>
        <taxon>Pseudomonadati</taxon>
        <taxon>Spirochaetota</taxon>
        <taxon>Spirochaetia</taxon>
        <taxon>Leptospirales</taxon>
        <taxon>Leptospiraceae</taxon>
        <taxon>Leptospira</taxon>
    </lineage>
</organism>
<dbReference type="Gene3D" id="3.90.950.10">
    <property type="match status" value="1"/>
</dbReference>
<accession>M6VED2</accession>
<keyword evidence="7 10" id="KW-0546">Nucleotide metabolism</keyword>
<dbReference type="GO" id="GO:0036220">
    <property type="term" value="F:ITP diphosphatase activity"/>
    <property type="evidence" value="ECO:0007669"/>
    <property type="project" value="UniProtKB-UniRule"/>
</dbReference>
<dbReference type="CDD" id="cd00515">
    <property type="entry name" value="HAM1"/>
    <property type="match status" value="1"/>
</dbReference>
<dbReference type="Proteomes" id="UP000012112">
    <property type="component" value="Unassembled WGS sequence"/>
</dbReference>
<feature type="active site" description="Proton acceptor" evidence="10">
    <location>
        <position position="71"/>
    </location>
</feature>
<feature type="binding site" evidence="10">
    <location>
        <begin position="153"/>
        <end position="156"/>
    </location>
    <ligand>
        <name>substrate</name>
    </ligand>
</feature>
<comment type="function">
    <text evidence="10">Pyrophosphatase that catalyzes the hydrolysis of nucleoside triphosphates to their monophosphate derivatives, with a high preference for the non-canonical purine nucleotides XTP (xanthosine triphosphate), dITP (deoxyinosine triphosphate) and ITP. Seems to function as a house-cleaning enzyme that removes non-canonical purine nucleotides from the nucleotide pool, thus preventing their incorporation into DNA/RNA and avoiding chromosomal lesions.</text>
</comment>
<reference evidence="12 13" key="1">
    <citation type="submission" date="2013-01" db="EMBL/GenBank/DDBJ databases">
        <authorList>
            <person name="Harkins D.M."/>
            <person name="Durkin A.S."/>
            <person name="Brinkac L.M."/>
            <person name="Haft D.H."/>
            <person name="Selengut J.D."/>
            <person name="Sanka R."/>
            <person name="DePew J."/>
            <person name="Purushe J."/>
            <person name="Matthias M.A."/>
            <person name="Vinetz J.M."/>
            <person name="Sutton G.G."/>
            <person name="Nierman W.C."/>
            <person name="Fouts D.E."/>
        </authorList>
    </citation>
    <scope>NUCLEOTIDE SEQUENCE [LARGE SCALE GENOMIC DNA]</scope>
    <source>
        <strain evidence="12 13">HAI1536</strain>
    </source>
</reference>
<dbReference type="EMBL" id="AKWD02000010">
    <property type="protein sequence ID" value="EMO55235.1"/>
    <property type="molecule type" value="Genomic_DNA"/>
</dbReference>
<dbReference type="GO" id="GO:0036222">
    <property type="term" value="F:XTP diphosphatase activity"/>
    <property type="evidence" value="ECO:0007669"/>
    <property type="project" value="UniProtKB-UniRule"/>
</dbReference>
<protein>
    <recommendedName>
        <fullName evidence="10">dITP/XTP pyrophosphatase</fullName>
        <ecNumber evidence="10">3.6.1.66</ecNumber>
    </recommendedName>
    <alternativeName>
        <fullName evidence="10">Non-canonical purine NTP pyrophosphatase</fullName>
    </alternativeName>
    <alternativeName>
        <fullName evidence="10">Non-standard purine NTP pyrophosphatase</fullName>
    </alternativeName>
    <alternativeName>
        <fullName evidence="10">Nucleoside-triphosphate diphosphatase</fullName>
    </alternativeName>
    <alternativeName>
        <fullName evidence="10">Nucleoside-triphosphate pyrophosphatase</fullName>
        <shortName evidence="10">NTPase</shortName>
    </alternativeName>
</protein>
<keyword evidence="4 10" id="KW-0547">Nucleotide-binding</keyword>
<evidence type="ECO:0000256" key="7">
    <source>
        <dbReference type="ARBA" id="ARBA00023080"/>
    </source>
</evidence>
<evidence type="ECO:0000256" key="2">
    <source>
        <dbReference type="ARBA" id="ARBA00011738"/>
    </source>
</evidence>
<evidence type="ECO:0000256" key="5">
    <source>
        <dbReference type="ARBA" id="ARBA00022801"/>
    </source>
</evidence>
<evidence type="ECO:0000256" key="6">
    <source>
        <dbReference type="ARBA" id="ARBA00022842"/>
    </source>
</evidence>
<dbReference type="PANTHER" id="PTHR11067:SF9">
    <property type="entry name" value="INOSINE TRIPHOSPHATE PYROPHOSPHATASE"/>
    <property type="match status" value="1"/>
</dbReference>
<comment type="cofactor">
    <cofactor evidence="10">
        <name>Mg(2+)</name>
        <dbReference type="ChEBI" id="CHEBI:18420"/>
    </cofactor>
    <text evidence="10">Binds 1 Mg(2+) ion per subunit.</text>
</comment>
<evidence type="ECO:0000256" key="8">
    <source>
        <dbReference type="ARBA" id="ARBA00051875"/>
    </source>
</evidence>
<comment type="catalytic activity">
    <reaction evidence="8 10">
        <text>dITP + H2O = dIMP + diphosphate + H(+)</text>
        <dbReference type="Rhea" id="RHEA:28342"/>
        <dbReference type="ChEBI" id="CHEBI:15377"/>
        <dbReference type="ChEBI" id="CHEBI:15378"/>
        <dbReference type="ChEBI" id="CHEBI:33019"/>
        <dbReference type="ChEBI" id="CHEBI:61194"/>
        <dbReference type="ChEBI" id="CHEBI:61382"/>
        <dbReference type="EC" id="3.6.1.66"/>
    </reaction>
</comment>
<keyword evidence="3 10" id="KW-0479">Metal-binding</keyword>
<evidence type="ECO:0000256" key="4">
    <source>
        <dbReference type="ARBA" id="ARBA00022741"/>
    </source>
</evidence>
<evidence type="ECO:0000256" key="3">
    <source>
        <dbReference type="ARBA" id="ARBA00022723"/>
    </source>
</evidence>
<evidence type="ECO:0000313" key="12">
    <source>
        <dbReference type="EMBL" id="EMO55235.1"/>
    </source>
</evidence>
<comment type="similarity">
    <text evidence="1 10 11">Belongs to the HAM1 NTPase family.</text>
</comment>
<feature type="binding site" evidence="10">
    <location>
        <position position="42"/>
    </location>
    <ligand>
        <name>Mg(2+)</name>
        <dbReference type="ChEBI" id="CHEBI:18420"/>
    </ligand>
</feature>
<dbReference type="GO" id="GO:0035870">
    <property type="term" value="F:dITP diphosphatase activity"/>
    <property type="evidence" value="ECO:0007669"/>
    <property type="project" value="UniProtKB-UniRule"/>
</dbReference>
<dbReference type="GO" id="GO:0005829">
    <property type="term" value="C:cytosol"/>
    <property type="evidence" value="ECO:0007669"/>
    <property type="project" value="TreeGrafter"/>
</dbReference>
<dbReference type="InterPro" id="IPR029001">
    <property type="entry name" value="ITPase-like_fam"/>
</dbReference>
<dbReference type="InterPro" id="IPR020922">
    <property type="entry name" value="dITP/XTP_pyrophosphatase"/>
</dbReference>
<feature type="binding site" evidence="10">
    <location>
        <begin position="181"/>
        <end position="182"/>
    </location>
    <ligand>
        <name>substrate</name>
    </ligand>
</feature>
<evidence type="ECO:0000313" key="13">
    <source>
        <dbReference type="Proteomes" id="UP000012112"/>
    </source>
</evidence>
<dbReference type="FunFam" id="3.90.950.10:FF:000001">
    <property type="entry name" value="dITP/XTP pyrophosphatase"/>
    <property type="match status" value="1"/>
</dbReference>
<comment type="catalytic activity">
    <reaction evidence="9 10">
        <text>XTP + H2O = XMP + diphosphate + H(+)</text>
        <dbReference type="Rhea" id="RHEA:28610"/>
        <dbReference type="ChEBI" id="CHEBI:15377"/>
        <dbReference type="ChEBI" id="CHEBI:15378"/>
        <dbReference type="ChEBI" id="CHEBI:33019"/>
        <dbReference type="ChEBI" id="CHEBI:57464"/>
        <dbReference type="ChEBI" id="CHEBI:61314"/>
        <dbReference type="EC" id="3.6.1.66"/>
    </reaction>
</comment>
<comment type="caution">
    <text evidence="12">The sequence shown here is derived from an EMBL/GenBank/DDBJ whole genome shotgun (WGS) entry which is preliminary data.</text>
</comment>
<dbReference type="NCBIfam" id="TIGR00042">
    <property type="entry name" value="RdgB/HAM1 family non-canonical purine NTP pyrophosphatase"/>
    <property type="match status" value="1"/>
</dbReference>
<dbReference type="STRING" id="28182.GCA_001568325_01189"/>
<evidence type="ECO:0000256" key="11">
    <source>
        <dbReference type="RuleBase" id="RU003781"/>
    </source>
</evidence>
<dbReference type="Pfam" id="PF01725">
    <property type="entry name" value="Ham1p_like"/>
    <property type="match status" value="1"/>
</dbReference>
<dbReference type="HAMAP" id="MF_01405">
    <property type="entry name" value="Non_canon_purine_NTPase"/>
    <property type="match status" value="1"/>
</dbReference>
<sequence length="197" mass="22178">MKRQLALATNNPNKVKEVSSILMELGIQILTPKDLKVSFNPEETGSTFQENALIKAKELFRLTKIPSIADDSGICVSALEDEPGVYSARFGGPELNDEGRALLLLEKLKENQNRNAYYACAIAYVDESTEQSFEGRCEGFISEEYDRIGIYGFGYDPIFIFPPFQKPFSQIPETDKNSVSHRKKALDELLKFLKTKP</sequence>
<dbReference type="InterPro" id="IPR002637">
    <property type="entry name" value="RdgB/HAM1"/>
</dbReference>
<feature type="binding site" evidence="10">
    <location>
        <position position="72"/>
    </location>
    <ligand>
        <name>substrate</name>
    </ligand>
</feature>
<keyword evidence="5 10" id="KW-0378">Hydrolase</keyword>
<dbReference type="GO" id="GO:0046872">
    <property type="term" value="F:metal ion binding"/>
    <property type="evidence" value="ECO:0007669"/>
    <property type="project" value="UniProtKB-KW"/>
</dbReference>
<comment type="subunit">
    <text evidence="2 10">Homodimer.</text>
</comment>
<dbReference type="GO" id="GO:0000166">
    <property type="term" value="F:nucleotide binding"/>
    <property type="evidence" value="ECO:0007669"/>
    <property type="project" value="UniProtKB-KW"/>
</dbReference>
<dbReference type="GO" id="GO:0009146">
    <property type="term" value="P:purine nucleoside triphosphate catabolic process"/>
    <property type="evidence" value="ECO:0007669"/>
    <property type="project" value="UniProtKB-UniRule"/>
</dbReference>
<dbReference type="OrthoDB" id="9807456at2"/>
<dbReference type="GO" id="GO:0017111">
    <property type="term" value="F:ribonucleoside triphosphate phosphatase activity"/>
    <property type="evidence" value="ECO:0007669"/>
    <property type="project" value="InterPro"/>
</dbReference>